<proteinExistence type="inferred from homology"/>
<comment type="similarity">
    <text evidence="4">Belongs to the radical SAM superfamily. NifB family.</text>
</comment>
<dbReference type="Proteomes" id="UP000294902">
    <property type="component" value="Unassembled WGS sequence"/>
</dbReference>
<keyword evidence="6" id="KW-0004">4Fe-4S</keyword>
<keyword evidence="7" id="KW-0949">S-adenosyl-L-methionine</keyword>
<comment type="caution">
    <text evidence="16">The sequence shown here is derived from an EMBL/GenBank/DDBJ whole genome shotgun (WGS) entry which is preliminary data.</text>
</comment>
<dbReference type="SUPFAM" id="SSF102114">
    <property type="entry name" value="Radical SAM enzymes"/>
    <property type="match status" value="1"/>
</dbReference>
<dbReference type="OrthoDB" id="9764725at2"/>
<evidence type="ECO:0000256" key="3">
    <source>
        <dbReference type="ARBA" id="ARBA00005155"/>
    </source>
</evidence>
<keyword evidence="9" id="KW-0408">Iron</keyword>
<evidence type="ECO:0000259" key="15">
    <source>
        <dbReference type="PROSITE" id="PS51918"/>
    </source>
</evidence>
<dbReference type="EMBL" id="SMAL01000003">
    <property type="protein sequence ID" value="TCT15302.1"/>
    <property type="molecule type" value="Genomic_DNA"/>
</dbReference>
<sequence length="283" mass="31979">MNLSMELINKTKTHPCYSPNAHDYARMHIPVAPKCNVKCHYCNRKFDCQNESRPGVTSNIMTPEEALKHYVNMKEKVDKLTVVGIAGPGDALANFEESKKSIELIKEYDKDVTFCLSTNGVSLPDYMEEIVRLGISHVTITINAVKPEIASKIYKYVIYRSQRYEGIEAGRIVVENQLKGLKFLAENNVLVKVNIVYIKGINNEHIEEIVQTTKALGACMTNIMPLIPVEGTVFENKPVVSQEELLKVRKKCEKHLKQMYHCKQCRADAVGKLGKSCCKKEIS</sequence>
<dbReference type="RefSeq" id="WP_132250882.1">
    <property type="nucleotide sequence ID" value="NZ_SMAL01000003.1"/>
</dbReference>
<keyword evidence="17" id="KW-1185">Reference proteome</keyword>
<evidence type="ECO:0000256" key="10">
    <source>
        <dbReference type="ARBA" id="ARBA00023014"/>
    </source>
</evidence>
<evidence type="ECO:0000313" key="16">
    <source>
        <dbReference type="EMBL" id="TCT15302.1"/>
    </source>
</evidence>
<dbReference type="GO" id="GO:0016829">
    <property type="term" value="F:lyase activity"/>
    <property type="evidence" value="ECO:0007669"/>
    <property type="project" value="UniProtKB-KW"/>
</dbReference>
<keyword evidence="11" id="KW-0535">Nitrogen fixation</keyword>
<dbReference type="InterPro" id="IPR005980">
    <property type="entry name" value="Nase_CF_NifB"/>
</dbReference>
<evidence type="ECO:0000313" key="17">
    <source>
        <dbReference type="Proteomes" id="UP000294902"/>
    </source>
</evidence>
<dbReference type="SFLD" id="SFLDS00029">
    <property type="entry name" value="Radical_SAM"/>
    <property type="match status" value="1"/>
</dbReference>
<dbReference type="UniPathway" id="UPA00782"/>
<evidence type="ECO:0000256" key="14">
    <source>
        <dbReference type="ARBA" id="ARBA00032102"/>
    </source>
</evidence>
<evidence type="ECO:0000256" key="6">
    <source>
        <dbReference type="ARBA" id="ARBA00022485"/>
    </source>
</evidence>
<evidence type="ECO:0000256" key="7">
    <source>
        <dbReference type="ARBA" id="ARBA00022691"/>
    </source>
</evidence>
<keyword evidence="12" id="KW-0456">Lyase</keyword>
<reference evidence="16 17" key="1">
    <citation type="submission" date="2019-03" db="EMBL/GenBank/DDBJ databases">
        <title>Genomic Encyclopedia of Type Strains, Phase IV (KMG-IV): sequencing the most valuable type-strain genomes for metagenomic binning, comparative biology and taxonomic classification.</title>
        <authorList>
            <person name="Goeker M."/>
        </authorList>
    </citation>
    <scope>NUCLEOTIDE SEQUENCE [LARGE SCALE GENOMIC DNA]</scope>
    <source>
        <strain evidence="16 17">DSM 24629</strain>
    </source>
</reference>
<feature type="domain" description="Radical SAM core" evidence="15">
    <location>
        <begin position="17"/>
        <end position="263"/>
    </location>
</feature>
<dbReference type="GO" id="GO:0046872">
    <property type="term" value="F:metal ion binding"/>
    <property type="evidence" value="ECO:0007669"/>
    <property type="project" value="UniProtKB-KW"/>
</dbReference>
<dbReference type="Gene3D" id="3.20.20.70">
    <property type="entry name" value="Aldolase class I"/>
    <property type="match status" value="1"/>
</dbReference>
<comment type="function">
    <text evidence="2">Involved in the biosynthesis of the iron-molybdenum cofactor (FeMo-co or M-cluster) found in the dinitrogenase enzyme of the nitrogenase complex in nitrogen-fixing microorganisms. NifB catalyzes the crucial step of radical SAM-dependent carbide insertion that occurs concomitant with the insertion of a 9th sulfur and the rearrangement/coupling of two [4Fe-4S] clusters into a [8Fe-9S-C] cluster, the precursor to the M-cluster.</text>
</comment>
<accession>A0A4R3MKW6</accession>
<keyword evidence="10" id="KW-0411">Iron-sulfur</keyword>
<protein>
    <recommendedName>
        <fullName evidence="5">FeMo cofactor biosynthesis protein NifB</fullName>
    </recommendedName>
    <alternativeName>
        <fullName evidence="14">Nitrogenase cofactor maturase NifB</fullName>
    </alternativeName>
    <alternativeName>
        <fullName evidence="13">Radical SAM assemblase NifB</fullName>
    </alternativeName>
</protein>
<dbReference type="InterPro" id="IPR013785">
    <property type="entry name" value="Aldolase_TIM"/>
</dbReference>
<comment type="cofactor">
    <cofactor evidence="1">
        <name>[4Fe-4S] cluster</name>
        <dbReference type="ChEBI" id="CHEBI:49883"/>
    </cofactor>
</comment>
<dbReference type="PANTHER" id="PTHR43787:SF13">
    <property type="entry name" value="FEMO COFACTOR BIOSYNTHESIS PROTEIN NIFB"/>
    <property type="match status" value="1"/>
</dbReference>
<evidence type="ECO:0000256" key="13">
    <source>
        <dbReference type="ARBA" id="ARBA00030926"/>
    </source>
</evidence>
<organism evidence="16 17">
    <name type="scientific">Natranaerovirga pectinivora</name>
    <dbReference type="NCBI Taxonomy" id="682400"/>
    <lineage>
        <taxon>Bacteria</taxon>
        <taxon>Bacillati</taxon>
        <taxon>Bacillota</taxon>
        <taxon>Clostridia</taxon>
        <taxon>Lachnospirales</taxon>
        <taxon>Natranaerovirgaceae</taxon>
        <taxon>Natranaerovirga</taxon>
    </lineage>
</organism>
<dbReference type="SFLD" id="SFLDG01067">
    <property type="entry name" value="SPASM/twitch_domain_containing"/>
    <property type="match status" value="1"/>
</dbReference>
<dbReference type="InterPro" id="IPR006638">
    <property type="entry name" value="Elp3/MiaA/NifB-like_rSAM"/>
</dbReference>
<dbReference type="InterPro" id="IPR007197">
    <property type="entry name" value="rSAM"/>
</dbReference>
<evidence type="ECO:0000256" key="1">
    <source>
        <dbReference type="ARBA" id="ARBA00001966"/>
    </source>
</evidence>
<evidence type="ECO:0000256" key="2">
    <source>
        <dbReference type="ARBA" id="ARBA00003522"/>
    </source>
</evidence>
<evidence type="ECO:0000256" key="8">
    <source>
        <dbReference type="ARBA" id="ARBA00022723"/>
    </source>
</evidence>
<gene>
    <name evidence="16" type="ORF">EDC18_1036</name>
</gene>
<dbReference type="SFLD" id="SFLDG01068">
    <property type="entry name" value="FeMo_cofactor_biosynthesis_pro"/>
    <property type="match status" value="1"/>
</dbReference>
<dbReference type="NCBIfam" id="TIGR01290">
    <property type="entry name" value="nifB"/>
    <property type="match status" value="1"/>
</dbReference>
<comment type="pathway">
    <text evidence="3">Cofactor biosynthesis; Fe-Mo cofactor biosynthesis.</text>
</comment>
<dbReference type="GO" id="GO:0051539">
    <property type="term" value="F:4 iron, 4 sulfur cluster binding"/>
    <property type="evidence" value="ECO:0007669"/>
    <property type="project" value="UniProtKB-KW"/>
</dbReference>
<dbReference type="PANTHER" id="PTHR43787">
    <property type="entry name" value="FEMO COFACTOR BIOSYNTHESIS PROTEIN NIFB-RELATED"/>
    <property type="match status" value="1"/>
</dbReference>
<evidence type="ECO:0000256" key="12">
    <source>
        <dbReference type="ARBA" id="ARBA00023239"/>
    </source>
</evidence>
<dbReference type="Pfam" id="PF04055">
    <property type="entry name" value="Radical_SAM"/>
    <property type="match status" value="1"/>
</dbReference>
<keyword evidence="8" id="KW-0479">Metal-binding</keyword>
<dbReference type="SFLD" id="SFLDF00281">
    <property type="entry name" value="FeMo_cofactor_biosynthesis_pro"/>
    <property type="match status" value="1"/>
</dbReference>
<evidence type="ECO:0000256" key="9">
    <source>
        <dbReference type="ARBA" id="ARBA00023004"/>
    </source>
</evidence>
<name>A0A4R3MKW6_9FIRM</name>
<dbReference type="AlphaFoldDB" id="A0A4R3MKW6"/>
<dbReference type="SMART" id="SM00729">
    <property type="entry name" value="Elp3"/>
    <property type="match status" value="1"/>
</dbReference>
<dbReference type="CDD" id="cd01335">
    <property type="entry name" value="Radical_SAM"/>
    <property type="match status" value="1"/>
</dbReference>
<evidence type="ECO:0000256" key="11">
    <source>
        <dbReference type="ARBA" id="ARBA00023231"/>
    </source>
</evidence>
<dbReference type="InterPro" id="IPR058240">
    <property type="entry name" value="rSAM_sf"/>
</dbReference>
<evidence type="ECO:0000256" key="4">
    <source>
        <dbReference type="ARBA" id="ARBA00006804"/>
    </source>
</evidence>
<dbReference type="PROSITE" id="PS51918">
    <property type="entry name" value="RADICAL_SAM"/>
    <property type="match status" value="1"/>
</dbReference>
<evidence type="ECO:0000256" key="5">
    <source>
        <dbReference type="ARBA" id="ARBA00021702"/>
    </source>
</evidence>